<dbReference type="InterPro" id="IPR015000">
    <property type="entry name" value="EipB-like"/>
</dbReference>
<gene>
    <name evidence="2" type="ORF">RSO01_15440</name>
</gene>
<keyword evidence="1" id="KW-0732">Signal</keyword>
<keyword evidence="3" id="KW-1185">Reference proteome</keyword>
<proteinExistence type="predicted"/>
<feature type="signal peptide" evidence="1">
    <location>
        <begin position="1"/>
        <end position="21"/>
    </location>
</feature>
<sequence>MRRLVGFVLAGAVLAPGLALAQVQPHRAEYALRLGMTPNAPRIGTAIHDLSLDCTGWHLKRDIKTEIALTASWKMSLASKLDRQEPKGGNAFRFSTIQVQNGSEREFKGRVQRQGGELKAEVIQPGAPPNQFVLPPPTLMPVAAIDHMIERLQANAANFPALMFDAEVMGDAFLIEVTEQPRDQLRAGRSVDKPATAPTGRSWPVFMTFTRGRQQDTRPLFSVGALVFDNGVLDRLTIETGLVTVTADLQSLEMRPVPNCPRS</sequence>
<evidence type="ECO:0000256" key="1">
    <source>
        <dbReference type="SAM" id="SignalP"/>
    </source>
</evidence>
<comment type="caution">
    <text evidence="2">The sequence shown here is derived from an EMBL/GenBank/DDBJ whole genome shotgun (WGS) entry which is preliminary data.</text>
</comment>
<organism evidence="2 3">
    <name type="scientific">Reyranella soli</name>
    <dbReference type="NCBI Taxonomy" id="1230389"/>
    <lineage>
        <taxon>Bacteria</taxon>
        <taxon>Pseudomonadati</taxon>
        <taxon>Pseudomonadota</taxon>
        <taxon>Alphaproteobacteria</taxon>
        <taxon>Hyphomicrobiales</taxon>
        <taxon>Reyranellaceae</taxon>
        <taxon>Reyranella</taxon>
    </lineage>
</organism>
<reference evidence="2 3" key="1">
    <citation type="submission" date="2019-07" db="EMBL/GenBank/DDBJ databases">
        <title>Whole genome shotgun sequence of Reyranella soli NBRC 108950.</title>
        <authorList>
            <person name="Hosoyama A."/>
            <person name="Uohara A."/>
            <person name="Ohji S."/>
            <person name="Ichikawa N."/>
        </authorList>
    </citation>
    <scope>NUCLEOTIDE SEQUENCE [LARGE SCALE GENOMIC DNA]</scope>
    <source>
        <strain evidence="2 3">NBRC 108950</strain>
    </source>
</reference>
<evidence type="ECO:0000313" key="3">
    <source>
        <dbReference type="Proteomes" id="UP000321058"/>
    </source>
</evidence>
<protein>
    <recommendedName>
        <fullName evidence="4">DUF1849 family protein</fullName>
    </recommendedName>
</protein>
<accession>A0A512N5Z0</accession>
<evidence type="ECO:0000313" key="2">
    <source>
        <dbReference type="EMBL" id="GEP54378.1"/>
    </source>
</evidence>
<dbReference type="Pfam" id="PF08904">
    <property type="entry name" value="EipB_like"/>
    <property type="match status" value="1"/>
</dbReference>
<dbReference type="EMBL" id="BKAJ01000030">
    <property type="protein sequence ID" value="GEP54378.1"/>
    <property type="molecule type" value="Genomic_DNA"/>
</dbReference>
<feature type="chain" id="PRO_5021802873" description="DUF1849 family protein" evidence="1">
    <location>
        <begin position="22"/>
        <end position="263"/>
    </location>
</feature>
<name>A0A512N5Z0_9HYPH</name>
<dbReference type="AlphaFoldDB" id="A0A512N5Z0"/>
<dbReference type="Proteomes" id="UP000321058">
    <property type="component" value="Unassembled WGS sequence"/>
</dbReference>
<evidence type="ECO:0008006" key="4">
    <source>
        <dbReference type="Google" id="ProtNLM"/>
    </source>
</evidence>